<dbReference type="Proteomes" id="UP000824120">
    <property type="component" value="Chromosome 1"/>
</dbReference>
<proteinExistence type="predicted"/>
<protein>
    <submittedName>
        <fullName evidence="3">Uncharacterized protein</fullName>
    </submittedName>
</protein>
<keyword evidence="2" id="KW-1133">Transmembrane helix</keyword>
<comment type="caution">
    <text evidence="3">The sequence shown here is derived from an EMBL/GenBank/DDBJ whole genome shotgun (WGS) entry which is preliminary data.</text>
</comment>
<feature type="compositionally biased region" description="Low complexity" evidence="1">
    <location>
        <begin position="40"/>
        <end position="53"/>
    </location>
</feature>
<evidence type="ECO:0000313" key="3">
    <source>
        <dbReference type="EMBL" id="KAG5631728.1"/>
    </source>
</evidence>
<feature type="transmembrane region" description="Helical" evidence="2">
    <location>
        <begin position="122"/>
        <end position="145"/>
    </location>
</feature>
<evidence type="ECO:0000256" key="2">
    <source>
        <dbReference type="SAM" id="Phobius"/>
    </source>
</evidence>
<reference evidence="3 4" key="1">
    <citation type="submission" date="2020-09" db="EMBL/GenBank/DDBJ databases">
        <title>De no assembly of potato wild relative species, Solanum commersonii.</title>
        <authorList>
            <person name="Cho K."/>
        </authorList>
    </citation>
    <scope>NUCLEOTIDE SEQUENCE [LARGE SCALE GENOMIC DNA]</scope>
    <source>
        <strain evidence="3">LZ3.2</strain>
        <tissue evidence="3">Leaf</tissue>
    </source>
</reference>
<sequence length="152" mass="17049">MGSSRTPTCRMKNNLRLISKQAKNEESTRPKSKFLELKPFESSSSSKPSPNLELKSLGSFSIVSRDHRSTRRSSFSRFHRGLALSFSIAMFGLLGDIGSGPLEHWVRIRSFGNSPNGFGDSQILISSFFQLPLFLFCQVVSMFSLKLQIPEI</sequence>
<dbReference type="AlphaFoldDB" id="A0A9J6B524"/>
<organism evidence="3 4">
    <name type="scientific">Solanum commersonii</name>
    <name type="common">Commerson's wild potato</name>
    <name type="synonym">Commerson's nightshade</name>
    <dbReference type="NCBI Taxonomy" id="4109"/>
    <lineage>
        <taxon>Eukaryota</taxon>
        <taxon>Viridiplantae</taxon>
        <taxon>Streptophyta</taxon>
        <taxon>Embryophyta</taxon>
        <taxon>Tracheophyta</taxon>
        <taxon>Spermatophyta</taxon>
        <taxon>Magnoliopsida</taxon>
        <taxon>eudicotyledons</taxon>
        <taxon>Gunneridae</taxon>
        <taxon>Pentapetalae</taxon>
        <taxon>asterids</taxon>
        <taxon>lamiids</taxon>
        <taxon>Solanales</taxon>
        <taxon>Solanaceae</taxon>
        <taxon>Solanoideae</taxon>
        <taxon>Solaneae</taxon>
        <taxon>Solanum</taxon>
    </lineage>
</organism>
<keyword evidence="2" id="KW-0472">Membrane</keyword>
<feature type="compositionally biased region" description="Basic and acidic residues" evidence="1">
    <location>
        <begin position="22"/>
        <end position="39"/>
    </location>
</feature>
<feature type="transmembrane region" description="Helical" evidence="2">
    <location>
        <begin position="81"/>
        <end position="102"/>
    </location>
</feature>
<accession>A0A9J6B524</accession>
<evidence type="ECO:0000313" key="4">
    <source>
        <dbReference type="Proteomes" id="UP000824120"/>
    </source>
</evidence>
<feature type="region of interest" description="Disordered" evidence="1">
    <location>
        <begin position="1"/>
        <end position="53"/>
    </location>
</feature>
<dbReference type="EMBL" id="JACXVP010000001">
    <property type="protein sequence ID" value="KAG5631728.1"/>
    <property type="molecule type" value="Genomic_DNA"/>
</dbReference>
<keyword evidence="2" id="KW-0812">Transmembrane</keyword>
<evidence type="ECO:0000256" key="1">
    <source>
        <dbReference type="SAM" id="MobiDB-lite"/>
    </source>
</evidence>
<name>A0A9J6B524_SOLCO</name>
<gene>
    <name evidence="3" type="ORF">H5410_003445</name>
</gene>
<keyword evidence="4" id="KW-1185">Reference proteome</keyword>